<organism evidence="1">
    <name type="scientific">Campylobacter jejuni</name>
    <dbReference type="NCBI Taxonomy" id="197"/>
    <lineage>
        <taxon>Bacteria</taxon>
        <taxon>Pseudomonadati</taxon>
        <taxon>Campylobacterota</taxon>
        <taxon>Epsilonproteobacteria</taxon>
        <taxon>Campylobacterales</taxon>
        <taxon>Campylobacteraceae</taxon>
        <taxon>Campylobacter</taxon>
    </lineage>
</organism>
<accession>A0A5Z1S5A4</accession>
<dbReference type="Pfam" id="PF03864">
    <property type="entry name" value="Phage_cap_E"/>
    <property type="match status" value="1"/>
</dbReference>
<proteinExistence type="predicted"/>
<dbReference type="InterPro" id="IPR005564">
    <property type="entry name" value="Major_capsid_GpE"/>
</dbReference>
<sequence length="67" mass="7381">MVVPKDNSNRIYYTRANHTDALGKAPSLMFVSKPEILPRGAGIEIVGEMRAMPVCTRPNGLIKLVLE</sequence>
<reference evidence="1" key="1">
    <citation type="submission" date="2019-09" db="EMBL/GenBank/DDBJ databases">
        <authorList>
            <person name="Ashton P.M."/>
            <person name="Dallman T."/>
            <person name="Nair S."/>
            <person name="De Pinna E."/>
            <person name="Peters T."/>
            <person name="Grant K."/>
        </authorList>
    </citation>
    <scope>NUCLEOTIDE SEQUENCE</scope>
    <source>
        <strain evidence="1">227144</strain>
    </source>
</reference>
<name>A0A5Z1S5A4_CAMJU</name>
<dbReference type="AlphaFoldDB" id="A0A5Z1S5A4"/>
<dbReference type="RefSeq" id="WP_261006561.1">
    <property type="nucleotide sequence ID" value="NZ_CUMW01000015.1"/>
</dbReference>
<comment type="caution">
    <text evidence="1">The sequence shown here is derived from an EMBL/GenBank/DDBJ whole genome shotgun (WGS) entry which is preliminary data.</text>
</comment>
<feature type="non-terminal residue" evidence="1">
    <location>
        <position position="1"/>
    </location>
</feature>
<evidence type="ECO:0000313" key="1">
    <source>
        <dbReference type="EMBL" id="ECR3153009.1"/>
    </source>
</evidence>
<protein>
    <submittedName>
        <fullName evidence="1">Uncharacterized protein</fullName>
    </submittedName>
</protein>
<gene>
    <name evidence="1" type="ORF">F0O53_09055</name>
</gene>
<dbReference type="EMBL" id="AAKFOS010000032">
    <property type="protein sequence ID" value="ECR3153009.1"/>
    <property type="molecule type" value="Genomic_DNA"/>
</dbReference>